<dbReference type="AlphaFoldDB" id="A0A3B6IT77"/>
<dbReference type="Gramene" id="TraesSYM4B03G02395300.1">
    <property type="protein sequence ID" value="TraesSYM4B03G02395300.1"/>
    <property type="gene ID" value="TraesSYM4B03G02395300"/>
</dbReference>
<dbReference type="Gramene" id="TraesJUL4B03G02387380.1">
    <property type="protein sequence ID" value="TraesJUL4B03G02387380.1"/>
    <property type="gene ID" value="TraesJUL4B03G02387380"/>
</dbReference>
<protein>
    <submittedName>
        <fullName evidence="3">Uncharacterized protein</fullName>
    </submittedName>
</protein>
<reference evidence="3" key="2">
    <citation type="submission" date="2018-10" db="UniProtKB">
        <authorList>
            <consortium name="EnsemblPlants"/>
        </authorList>
    </citation>
    <scope>IDENTIFICATION</scope>
</reference>
<reference evidence="3" key="1">
    <citation type="submission" date="2018-08" db="EMBL/GenBank/DDBJ databases">
        <authorList>
            <person name="Rossello M."/>
        </authorList>
    </citation>
    <scope>NUCLEOTIDE SEQUENCE [LARGE SCALE GENOMIC DNA]</scope>
    <source>
        <strain evidence="3">cv. Chinese Spring</strain>
    </source>
</reference>
<feature type="region of interest" description="Disordered" evidence="1">
    <location>
        <begin position="52"/>
        <end position="93"/>
    </location>
</feature>
<evidence type="ECO:0000313" key="4">
    <source>
        <dbReference type="Proteomes" id="UP000019116"/>
    </source>
</evidence>
<evidence type="ECO:0000256" key="1">
    <source>
        <dbReference type="SAM" id="MobiDB-lite"/>
    </source>
</evidence>
<feature type="signal peptide" evidence="2">
    <location>
        <begin position="1"/>
        <end position="28"/>
    </location>
</feature>
<dbReference type="Gramene" id="TraesLDM4B03G02369140.1">
    <property type="protein sequence ID" value="TraesLDM4B03G02369140.1"/>
    <property type="gene ID" value="TraesLDM4B03G02369140"/>
</dbReference>
<organism evidence="3">
    <name type="scientific">Triticum aestivum</name>
    <name type="common">Wheat</name>
    <dbReference type="NCBI Taxonomy" id="4565"/>
    <lineage>
        <taxon>Eukaryota</taxon>
        <taxon>Viridiplantae</taxon>
        <taxon>Streptophyta</taxon>
        <taxon>Embryophyta</taxon>
        <taxon>Tracheophyta</taxon>
        <taxon>Spermatophyta</taxon>
        <taxon>Magnoliopsida</taxon>
        <taxon>Liliopsida</taxon>
        <taxon>Poales</taxon>
        <taxon>Poaceae</taxon>
        <taxon>BOP clade</taxon>
        <taxon>Pooideae</taxon>
        <taxon>Triticodae</taxon>
        <taxon>Triticeae</taxon>
        <taxon>Triticinae</taxon>
        <taxon>Triticum</taxon>
    </lineage>
</organism>
<dbReference type="Gramene" id="TraesWEE_scaffold_082168_01G000100.1">
    <property type="protein sequence ID" value="TraesWEE_scaffold_082168_01G000100.1"/>
    <property type="gene ID" value="TraesWEE_scaffold_082168_01G000100"/>
</dbReference>
<sequence length="93" mass="9644">MASTARITRAALLVAAVALMQCCNAVLAARLLEGDGVDVWLRQGAGSLIMQALPRGGSPPGAGNSCWNDPKHPPSSGSWLARRIAPPDVDKLV</sequence>
<dbReference type="Gramene" id="TraesCLE_scaffold_029200_01G000100.1">
    <property type="protein sequence ID" value="TraesCLE_scaffold_029200_01G000100.1"/>
    <property type="gene ID" value="TraesCLE_scaffold_029200_01G000100"/>
</dbReference>
<dbReference type="Gramene" id="TraesROB_scaffold_012827_01G000100.1">
    <property type="protein sequence ID" value="TraesROB_scaffold_012827_01G000100.1"/>
    <property type="gene ID" value="TraesROB_scaffold_012827_01G000100"/>
</dbReference>
<dbReference type="Proteomes" id="UP000019116">
    <property type="component" value="Chromosome 4B"/>
</dbReference>
<dbReference type="Gramene" id="TraesJAG4B03G02366290.1">
    <property type="protein sequence ID" value="TraesJAG4B03G02366290.1"/>
    <property type="gene ID" value="TraesJAG4B03G02366290"/>
</dbReference>
<dbReference type="Gramene" id="TraesNOR4B03G02385880.1">
    <property type="protein sequence ID" value="TraesNOR4B03G02385880.1"/>
    <property type="gene ID" value="TraesNOR4B03G02385880"/>
</dbReference>
<accession>A0A3B6IT77</accession>
<keyword evidence="2" id="KW-0732">Signal</keyword>
<evidence type="ECO:0000313" key="3">
    <source>
        <dbReference type="EnsemblPlants" id="TraesCS4B02G279600.1"/>
    </source>
</evidence>
<dbReference type="Gramene" id="TraesMAC4B03G02367700.1">
    <property type="protein sequence ID" value="TraesMAC4B03G02367700.1"/>
    <property type="gene ID" value="TraesMAC4B03G02367700"/>
</dbReference>
<dbReference type="Gramene" id="TraesSTA4B03G02362830.1">
    <property type="protein sequence ID" value="TraesSTA4B03G02362830.1"/>
    <property type="gene ID" value="TraesSTA4B03G02362830"/>
</dbReference>
<dbReference type="Gramene" id="TraesCS4B03G0741200.1">
    <property type="protein sequence ID" value="TraesCS4B03G0741200.1.CDS"/>
    <property type="gene ID" value="TraesCS4B03G0741200"/>
</dbReference>
<dbReference type="EnsemblPlants" id="TraesCS4B02G279600.1">
    <property type="protein sequence ID" value="TraesCS4B02G279600.1"/>
    <property type="gene ID" value="TraesCS4B02G279600"/>
</dbReference>
<dbReference type="Gramene" id="TraesRN4B0100769400.1">
    <property type="protein sequence ID" value="TraesRN4B0100769400.1"/>
    <property type="gene ID" value="TraesRN4B0100769400"/>
</dbReference>
<dbReference type="Gramene" id="TraesCS4B02G279600.1">
    <property type="protein sequence ID" value="TraesCS4B02G279600.1"/>
    <property type="gene ID" value="TraesCS4B02G279600"/>
</dbReference>
<name>A0A3B6IT77_WHEAT</name>
<proteinExistence type="predicted"/>
<feature type="chain" id="PRO_5043175798" evidence="2">
    <location>
        <begin position="29"/>
        <end position="93"/>
    </location>
</feature>
<keyword evidence="4" id="KW-1185">Reference proteome</keyword>
<evidence type="ECO:0000256" key="2">
    <source>
        <dbReference type="SAM" id="SignalP"/>
    </source>
</evidence>
<dbReference type="Gramene" id="TraesCAD_scaffold_006982_01G000600.1">
    <property type="protein sequence ID" value="TraesCAD_scaffold_006982_01G000600.1"/>
    <property type="gene ID" value="TraesCAD_scaffold_006982_01G000600"/>
</dbReference>
<dbReference type="OrthoDB" id="690451at2759"/>